<name>A0ABR2H7L3_9EUKA</name>
<proteinExistence type="predicted"/>
<keyword evidence="2" id="KW-1185">Reference proteome</keyword>
<comment type="caution">
    <text evidence="1">The sequence shown here is derived from an EMBL/GenBank/DDBJ whole genome shotgun (WGS) entry which is preliminary data.</text>
</comment>
<accession>A0ABR2H7L3</accession>
<organism evidence="1 2">
    <name type="scientific">Tritrichomonas musculus</name>
    <dbReference type="NCBI Taxonomy" id="1915356"/>
    <lineage>
        <taxon>Eukaryota</taxon>
        <taxon>Metamonada</taxon>
        <taxon>Parabasalia</taxon>
        <taxon>Tritrichomonadida</taxon>
        <taxon>Tritrichomonadidae</taxon>
        <taxon>Tritrichomonas</taxon>
    </lineage>
</organism>
<gene>
    <name evidence="1" type="ORF">M9Y10_026444</name>
</gene>
<protein>
    <submittedName>
        <fullName evidence="1">Uncharacterized protein</fullName>
    </submittedName>
</protein>
<dbReference type="Proteomes" id="UP001470230">
    <property type="component" value="Unassembled WGS sequence"/>
</dbReference>
<evidence type="ECO:0000313" key="2">
    <source>
        <dbReference type="Proteomes" id="UP001470230"/>
    </source>
</evidence>
<evidence type="ECO:0000313" key="1">
    <source>
        <dbReference type="EMBL" id="KAK8842213.1"/>
    </source>
</evidence>
<dbReference type="EMBL" id="JAPFFF010000039">
    <property type="protein sequence ID" value="KAK8842213.1"/>
    <property type="molecule type" value="Genomic_DNA"/>
</dbReference>
<sequence length="69" mass="8298">MIFKEEYSKSFKNNPKFQQVFQNLKKIWSNIDTWGTFGNVPFEFFEKLGIINSPYKNIVELKKMIPNDF</sequence>
<reference evidence="1 2" key="1">
    <citation type="submission" date="2024-04" db="EMBL/GenBank/DDBJ databases">
        <title>Tritrichomonas musculus Genome.</title>
        <authorList>
            <person name="Alves-Ferreira E."/>
            <person name="Grigg M."/>
            <person name="Lorenzi H."/>
            <person name="Galac M."/>
        </authorList>
    </citation>
    <scope>NUCLEOTIDE SEQUENCE [LARGE SCALE GENOMIC DNA]</scope>
    <source>
        <strain evidence="1 2">EAF2021</strain>
    </source>
</reference>